<name>A0A1R1XAE1_9FUNG</name>
<dbReference type="GO" id="GO:0000166">
    <property type="term" value="F:nucleotide binding"/>
    <property type="evidence" value="ECO:0007669"/>
    <property type="project" value="UniProtKB-KW"/>
</dbReference>
<dbReference type="OrthoDB" id="2396991at2759"/>
<evidence type="ECO:0000256" key="5">
    <source>
        <dbReference type="ARBA" id="ARBA00022723"/>
    </source>
</evidence>
<accession>A0A1R1XAE1</accession>
<dbReference type="GO" id="GO:0016787">
    <property type="term" value="F:hydrolase activity"/>
    <property type="evidence" value="ECO:0007669"/>
    <property type="project" value="UniProtKB-KW"/>
</dbReference>
<evidence type="ECO:0000256" key="2">
    <source>
        <dbReference type="ARBA" id="ARBA00022695"/>
    </source>
</evidence>
<evidence type="ECO:0000256" key="8">
    <source>
        <dbReference type="ARBA" id="ARBA00022801"/>
    </source>
</evidence>
<dbReference type="Pfam" id="PF00799">
    <property type="entry name" value="Gemini_AL1"/>
    <property type="match status" value="1"/>
</dbReference>
<evidence type="ECO:0000313" key="14">
    <source>
        <dbReference type="Proteomes" id="UP000187283"/>
    </source>
</evidence>
<proteinExistence type="predicted"/>
<dbReference type="Gene3D" id="3.40.1310.20">
    <property type="match status" value="1"/>
</dbReference>
<dbReference type="GO" id="GO:0003677">
    <property type="term" value="F:DNA binding"/>
    <property type="evidence" value="ECO:0007669"/>
    <property type="project" value="UniProtKB-KW"/>
</dbReference>
<feature type="non-terminal residue" evidence="13">
    <location>
        <position position="300"/>
    </location>
</feature>
<evidence type="ECO:0000256" key="3">
    <source>
        <dbReference type="ARBA" id="ARBA00022705"/>
    </source>
</evidence>
<dbReference type="Proteomes" id="UP000187283">
    <property type="component" value="Unassembled WGS sequence"/>
</dbReference>
<evidence type="ECO:0000313" key="13">
    <source>
        <dbReference type="EMBL" id="OMJ11569.1"/>
    </source>
</evidence>
<evidence type="ECO:0000256" key="9">
    <source>
        <dbReference type="ARBA" id="ARBA00023124"/>
    </source>
</evidence>
<feature type="region of interest" description="Disordered" evidence="11">
    <location>
        <begin position="1"/>
        <end position="23"/>
    </location>
</feature>
<dbReference type="SUPFAM" id="SSF55464">
    <property type="entry name" value="Origin of replication-binding domain, RBD-like"/>
    <property type="match status" value="1"/>
</dbReference>
<dbReference type="GO" id="GO:0016779">
    <property type="term" value="F:nucleotidyltransferase activity"/>
    <property type="evidence" value="ECO:0007669"/>
    <property type="project" value="UniProtKB-KW"/>
</dbReference>
<keyword evidence="2" id="KW-0548">Nucleotidyltransferase</keyword>
<keyword evidence="7" id="KW-0255">Endonuclease</keyword>
<evidence type="ECO:0000259" key="12">
    <source>
        <dbReference type="PROSITE" id="PS52020"/>
    </source>
</evidence>
<dbReference type="GO" id="GO:0005198">
    <property type="term" value="F:structural molecule activity"/>
    <property type="evidence" value="ECO:0007669"/>
    <property type="project" value="InterPro"/>
</dbReference>
<dbReference type="STRING" id="133412.A0A1R1XAE1"/>
<keyword evidence="3" id="KW-0235">DNA replication</keyword>
<evidence type="ECO:0000256" key="10">
    <source>
        <dbReference type="ARBA" id="ARBA00023125"/>
    </source>
</evidence>
<organism evidence="13 14">
    <name type="scientific">Smittium culicis</name>
    <dbReference type="NCBI Taxonomy" id="133412"/>
    <lineage>
        <taxon>Eukaryota</taxon>
        <taxon>Fungi</taxon>
        <taxon>Fungi incertae sedis</taxon>
        <taxon>Zoopagomycota</taxon>
        <taxon>Kickxellomycotina</taxon>
        <taxon>Harpellomycetes</taxon>
        <taxon>Harpellales</taxon>
        <taxon>Legeriomycetaceae</taxon>
        <taxon>Smittium</taxon>
    </lineage>
</organism>
<dbReference type="GO" id="GO:0004519">
    <property type="term" value="F:endonuclease activity"/>
    <property type="evidence" value="ECO:0007669"/>
    <property type="project" value="UniProtKB-KW"/>
</dbReference>
<keyword evidence="10" id="KW-0238">DNA-binding</keyword>
<dbReference type="GO" id="GO:0006260">
    <property type="term" value="P:DNA replication"/>
    <property type="evidence" value="ECO:0007669"/>
    <property type="project" value="UniProtKB-KW"/>
</dbReference>
<dbReference type="EMBL" id="LSSN01004412">
    <property type="protein sequence ID" value="OMJ11569.1"/>
    <property type="molecule type" value="Genomic_DNA"/>
</dbReference>
<evidence type="ECO:0000256" key="4">
    <source>
        <dbReference type="ARBA" id="ARBA00022722"/>
    </source>
</evidence>
<dbReference type="PRINTS" id="PR00227">
    <property type="entry name" value="GEMCOATAL1"/>
</dbReference>
<keyword evidence="8" id="KW-0378">Hydrolase</keyword>
<dbReference type="InterPro" id="IPR049912">
    <property type="entry name" value="CRESS_DNA_REP"/>
</dbReference>
<keyword evidence="1" id="KW-0808">Transferase</keyword>
<dbReference type="PROSITE" id="PS52020">
    <property type="entry name" value="CRESS_DNA_REP"/>
    <property type="match status" value="1"/>
</dbReference>
<keyword evidence="4" id="KW-0540">Nuclease</keyword>
<protein>
    <submittedName>
        <fullName evidence="13">Replication-associated protein</fullName>
    </submittedName>
</protein>
<keyword evidence="14" id="KW-1185">Reference proteome</keyword>
<dbReference type="GO" id="GO:0046872">
    <property type="term" value="F:metal ion binding"/>
    <property type="evidence" value="ECO:0007669"/>
    <property type="project" value="UniProtKB-KW"/>
</dbReference>
<keyword evidence="6" id="KW-0547">Nucleotide-binding</keyword>
<dbReference type="InterPro" id="IPR001191">
    <property type="entry name" value="Gemini_AL1_REP"/>
</dbReference>
<evidence type="ECO:0000256" key="1">
    <source>
        <dbReference type="ARBA" id="ARBA00022679"/>
    </source>
</evidence>
<evidence type="ECO:0000256" key="6">
    <source>
        <dbReference type="ARBA" id="ARBA00022741"/>
    </source>
</evidence>
<dbReference type="AlphaFoldDB" id="A0A1R1XAE1"/>
<evidence type="ECO:0000256" key="11">
    <source>
        <dbReference type="SAM" id="MobiDB-lite"/>
    </source>
</evidence>
<evidence type="ECO:0000256" key="7">
    <source>
        <dbReference type="ARBA" id="ARBA00022759"/>
    </source>
</evidence>
<keyword evidence="5" id="KW-0479">Metal-binding</keyword>
<gene>
    <name evidence="13" type="ORF">AYI70_g9633</name>
</gene>
<comment type="caution">
    <text evidence="13">The sequence shown here is derived from an EMBL/GenBank/DDBJ whole genome shotgun (WGS) entry which is preliminary data.</text>
</comment>
<sequence length="300" mass="33071">MPATPRSSQHSRCSRDNSQSRTAYTLRGIQPRPAPLTAPVPIFASAPATPAMQYHSLAPVYASASAPATPAVPVYSPFTSAVPVYTAASAYSAAPVTTSAPASVYSASPVQLPATVSVTDQFSSSQPAAYSVSAPPSEQTDIYIRAPSNLTSQQPVSTRRRRTGFRIAGLSFFLTYPKCTLSKDAVLAELKKKYDFESYIVAKELHEDGSPHIHVYLRFSTVINRINPRCFDILGFHGNYQTCKHVYKVMHYIMKDRDFLTNMHPSEYKKTGLDAVKRVFEAESYEEAIEIVKNDYNLGR</sequence>
<feature type="domain" description="CRESS-DNA virus Rep endonuclease" evidence="12">
    <location>
        <begin position="166"/>
        <end position="271"/>
    </location>
</feature>
<keyword evidence="9" id="KW-0190">Covalent protein-DNA linkage</keyword>
<reference evidence="13 14" key="1">
    <citation type="submission" date="2017-01" db="EMBL/GenBank/DDBJ databases">
        <authorList>
            <person name="Mah S.A."/>
            <person name="Swanson W.J."/>
            <person name="Moy G.W."/>
            <person name="Vacquier V.D."/>
        </authorList>
    </citation>
    <scope>NUCLEOTIDE SEQUENCE [LARGE SCALE GENOMIC DNA]</scope>
    <source>
        <strain evidence="13 14">GSMNP</strain>
    </source>
</reference>